<organism evidence="1">
    <name type="scientific">Candidatus Kentrum sp. MB</name>
    <dbReference type="NCBI Taxonomy" id="2138164"/>
    <lineage>
        <taxon>Bacteria</taxon>
        <taxon>Pseudomonadati</taxon>
        <taxon>Pseudomonadota</taxon>
        <taxon>Gammaproteobacteria</taxon>
        <taxon>Candidatus Kentrum</taxon>
    </lineage>
</organism>
<protein>
    <submittedName>
        <fullName evidence="1">Toxin ETX/toxin MTX2</fullName>
    </submittedName>
</protein>
<dbReference type="EMBL" id="CAADFO010000046">
    <property type="protein sequence ID" value="VFK29225.1"/>
    <property type="molecule type" value="Genomic_DNA"/>
</dbReference>
<dbReference type="CDD" id="cd20222">
    <property type="entry name" value="PFM_parasporin-2-like"/>
    <property type="match status" value="1"/>
</dbReference>
<dbReference type="Gene3D" id="3.10.290.50">
    <property type="match status" value="1"/>
</dbReference>
<name>A0A450XIT6_9GAMM</name>
<dbReference type="AlphaFoldDB" id="A0A450XIT6"/>
<dbReference type="Pfam" id="PF03318">
    <property type="entry name" value="ETX_MTX2"/>
    <property type="match status" value="1"/>
</dbReference>
<reference evidence="1" key="1">
    <citation type="submission" date="2019-02" db="EMBL/GenBank/DDBJ databases">
        <authorList>
            <person name="Gruber-Vodicka R. H."/>
            <person name="Seah K. B. B."/>
        </authorList>
    </citation>
    <scope>NUCLEOTIDE SEQUENCE</scope>
    <source>
        <strain evidence="1">BECK_BZ197</strain>
    </source>
</reference>
<gene>
    <name evidence="1" type="ORF">BECKMB1821G_GA0114241_104627</name>
</gene>
<sequence length="247" mass="27120">MIREYLLFSDLSGLDSSPSSVRSVFAKRFGEQPDGIALNDKGKYDSVNPPITERYEYWCYKTLGIPVVSREAEHDLPDLVLGRSVAVNNTDHDMETELAVEGVWANTTSWTSSVTSGMSFSAKFTIKDVFEVGGESSISITSGKSGSKSFSRSVVSTVTVKVPPKSQVKVEMVAKLLKQRAIYTVPIDVSGWFGANFPDSVYGHYFHFLSAEYVLPKTSGEVFGTIEYVTAMDVRIIANKPEGIEAL</sequence>
<proteinExistence type="predicted"/>
<dbReference type="SUPFAM" id="SSF56973">
    <property type="entry name" value="Aerolisin/ETX pore-forming domain"/>
    <property type="match status" value="1"/>
</dbReference>
<dbReference type="InterPro" id="IPR004991">
    <property type="entry name" value="Aerolysin-like"/>
</dbReference>
<evidence type="ECO:0000313" key="1">
    <source>
        <dbReference type="EMBL" id="VFK29225.1"/>
    </source>
</evidence>
<dbReference type="Gene3D" id="2.60.40.4280">
    <property type="match status" value="1"/>
</dbReference>
<dbReference type="Gene3D" id="2.60.40.3040">
    <property type="match status" value="1"/>
</dbReference>
<accession>A0A450XIT6</accession>
<dbReference type="CDD" id="cd21130">
    <property type="entry name" value="parasporin-2-like_N-term"/>
    <property type="match status" value="1"/>
</dbReference>